<reference evidence="1" key="1">
    <citation type="submission" date="2010-07" db="EMBL/GenBank/DDBJ databases">
        <authorList>
            <consortium name="CONSOLIDER consortium CSD2007-00005"/>
            <person name="Guazzaroni M.-E."/>
            <person name="Richter M."/>
            <person name="Garcia-Salamanca A."/>
            <person name="Yarza P."/>
            <person name="Ferrer M."/>
        </authorList>
    </citation>
    <scope>NUCLEOTIDE SEQUENCE</scope>
</reference>
<protein>
    <submittedName>
        <fullName evidence="1">Uncharacterized protein</fullName>
    </submittedName>
</protein>
<dbReference type="EMBL" id="ADZX01000043">
    <property type="protein sequence ID" value="EFK97747.1"/>
    <property type="molecule type" value="Genomic_DNA"/>
</dbReference>
<dbReference type="AlphaFoldDB" id="D9PFB7"/>
<accession>D9PFB7</accession>
<reference evidence="1" key="2">
    <citation type="journal article" date="2011" name="Microb. Ecol.">
        <title>Taxonomic and Functional Metagenomic Profiling of the Microbial Community in the Anoxic Sediment of a Sub-saline Shallow Lake (Laguna de Carrizo, Central Spain).</title>
        <authorList>
            <person name="Ferrer M."/>
            <person name="Guazzaroni M.E."/>
            <person name="Richter M."/>
            <person name="Garcia-Salamanca A."/>
            <person name="Yarza P."/>
            <person name="Suarez-Suarez A."/>
            <person name="Solano J."/>
            <person name="Alcaide M."/>
            <person name="van Dillewijn P."/>
            <person name="Molina-Henares M.A."/>
            <person name="Lopez-Cortes N."/>
            <person name="Al-Ramahi Y."/>
            <person name="Guerrero C."/>
            <person name="Acosta A."/>
            <person name="de Eugenio L.I."/>
            <person name="Martinez V."/>
            <person name="Marques S."/>
            <person name="Rojo F."/>
            <person name="Santero E."/>
            <person name="Genilloud O."/>
            <person name="Perez-Perez J."/>
            <person name="Rossello-Mora R."/>
            <person name="Ramos J.L."/>
        </authorList>
    </citation>
    <scope>NUCLEOTIDE SEQUENCE</scope>
</reference>
<comment type="caution">
    <text evidence="1">The sequence shown here is derived from an EMBL/GenBank/DDBJ whole genome shotgun (WGS) entry which is preliminary data.</text>
</comment>
<name>D9PFB7_9ZZZZ</name>
<organism evidence="1">
    <name type="scientific">sediment metagenome</name>
    <dbReference type="NCBI Taxonomy" id="749907"/>
    <lineage>
        <taxon>unclassified sequences</taxon>
        <taxon>metagenomes</taxon>
        <taxon>ecological metagenomes</taxon>
    </lineage>
</organism>
<sequence>MKKRFFRLMLLVLIFPALPGCWYVAAAGAGAAVTYYAVEKGYKVQSPVTHETPKASKANSKWSLSR</sequence>
<proteinExistence type="predicted"/>
<feature type="non-terminal residue" evidence="1">
    <location>
        <position position="66"/>
    </location>
</feature>
<gene>
    <name evidence="1" type="ORF">LDC_0196</name>
</gene>
<evidence type="ECO:0000313" key="1">
    <source>
        <dbReference type="EMBL" id="EFK97747.1"/>
    </source>
</evidence>